<accession>A0ABW6A4F9</accession>
<name>A0ABW6A4F9_9BACT</name>
<dbReference type="PANTHER" id="PTHR46986:SF1">
    <property type="entry name" value="ENDORIBONUCLEASE YBEY, CHLOROPLASTIC"/>
    <property type="match status" value="1"/>
</dbReference>
<dbReference type="Gene3D" id="3.40.390.30">
    <property type="entry name" value="Metalloproteases ('zincins'), catalytic domain"/>
    <property type="match status" value="1"/>
</dbReference>
<keyword evidence="5 7" id="KW-0378">Hydrolase</keyword>
<sequence>MQKIYFFFQHPTTLRNRGNLKACIAHLFEVEKQPLESLNFVFTNDEELLTINQQYLKHDYYTDIITFDLAAKGQPTQGDVYISVERVKDNARQLGISFYKELHRVIFHGALHLCGYGDKTAKEEKKMREMENKYLDLYFTK</sequence>
<comment type="cofactor">
    <cofactor evidence="7">
        <name>Zn(2+)</name>
        <dbReference type="ChEBI" id="CHEBI:29105"/>
    </cofactor>
    <text evidence="7">Binds 1 zinc ion.</text>
</comment>
<dbReference type="PANTHER" id="PTHR46986">
    <property type="entry name" value="ENDORIBONUCLEASE YBEY, CHLOROPLASTIC"/>
    <property type="match status" value="1"/>
</dbReference>
<evidence type="ECO:0000256" key="6">
    <source>
        <dbReference type="ARBA" id="ARBA00022833"/>
    </source>
</evidence>
<keyword evidence="9" id="KW-1185">Reference proteome</keyword>
<feature type="binding site" evidence="7">
    <location>
        <position position="118"/>
    </location>
    <ligand>
        <name>Zn(2+)</name>
        <dbReference type="ChEBI" id="CHEBI:29105"/>
        <note>catalytic</note>
    </ligand>
</feature>
<dbReference type="Pfam" id="PF02130">
    <property type="entry name" value="YbeY"/>
    <property type="match status" value="1"/>
</dbReference>
<protein>
    <recommendedName>
        <fullName evidence="7">Endoribonuclease YbeY</fullName>
        <ecNumber evidence="7">3.1.-.-</ecNumber>
    </recommendedName>
</protein>
<organism evidence="8 9">
    <name type="scientific">Terrimonas rubra</name>
    <dbReference type="NCBI Taxonomy" id="1035890"/>
    <lineage>
        <taxon>Bacteria</taxon>
        <taxon>Pseudomonadati</taxon>
        <taxon>Bacteroidota</taxon>
        <taxon>Chitinophagia</taxon>
        <taxon>Chitinophagales</taxon>
        <taxon>Chitinophagaceae</taxon>
        <taxon>Terrimonas</taxon>
    </lineage>
</organism>
<gene>
    <name evidence="7 8" type="primary">ybeY</name>
    <name evidence="8" type="ORF">ACFS6H_04435</name>
</gene>
<keyword evidence="3 7" id="KW-0479">Metal-binding</keyword>
<comment type="function">
    <text evidence="7">Single strand-specific metallo-endoribonuclease involved in late-stage 70S ribosome quality control and in maturation of the 3' terminus of the 16S rRNA.</text>
</comment>
<keyword evidence="7" id="KW-0698">rRNA processing</keyword>
<evidence type="ECO:0000256" key="2">
    <source>
        <dbReference type="ARBA" id="ARBA00022722"/>
    </source>
</evidence>
<dbReference type="RefSeq" id="WP_386095622.1">
    <property type="nucleotide sequence ID" value="NZ_JBHUOZ010000001.1"/>
</dbReference>
<dbReference type="HAMAP" id="MF_00009">
    <property type="entry name" value="Endoribonucl_YbeY"/>
    <property type="match status" value="1"/>
</dbReference>
<feature type="binding site" evidence="7">
    <location>
        <position position="108"/>
    </location>
    <ligand>
        <name>Zn(2+)</name>
        <dbReference type="ChEBI" id="CHEBI:29105"/>
        <note>catalytic</note>
    </ligand>
</feature>
<dbReference type="EC" id="3.1.-.-" evidence="7"/>
<evidence type="ECO:0000256" key="1">
    <source>
        <dbReference type="ARBA" id="ARBA00010875"/>
    </source>
</evidence>
<keyword evidence="2 7" id="KW-0540">Nuclease</keyword>
<evidence type="ECO:0000256" key="7">
    <source>
        <dbReference type="HAMAP-Rule" id="MF_00009"/>
    </source>
</evidence>
<reference evidence="9" key="1">
    <citation type="journal article" date="2019" name="Int. J. Syst. Evol. Microbiol.">
        <title>The Global Catalogue of Microorganisms (GCM) 10K type strain sequencing project: providing services to taxonomists for standard genome sequencing and annotation.</title>
        <authorList>
            <consortium name="The Broad Institute Genomics Platform"/>
            <consortium name="The Broad Institute Genome Sequencing Center for Infectious Disease"/>
            <person name="Wu L."/>
            <person name="Ma J."/>
        </authorList>
    </citation>
    <scope>NUCLEOTIDE SEQUENCE [LARGE SCALE GENOMIC DNA]</scope>
    <source>
        <strain evidence="9">KCTC 23299</strain>
    </source>
</reference>
<evidence type="ECO:0000256" key="5">
    <source>
        <dbReference type="ARBA" id="ARBA00022801"/>
    </source>
</evidence>
<dbReference type="EMBL" id="JBHUOZ010000001">
    <property type="protein sequence ID" value="MFD2918947.1"/>
    <property type="molecule type" value="Genomic_DNA"/>
</dbReference>
<keyword evidence="4 7" id="KW-0255">Endonuclease</keyword>
<dbReference type="Proteomes" id="UP001597511">
    <property type="component" value="Unassembled WGS sequence"/>
</dbReference>
<comment type="subcellular location">
    <subcellularLocation>
        <location evidence="7">Cytoplasm</location>
    </subcellularLocation>
</comment>
<dbReference type="SUPFAM" id="SSF55486">
    <property type="entry name" value="Metalloproteases ('zincins'), catalytic domain"/>
    <property type="match status" value="1"/>
</dbReference>
<feature type="binding site" evidence="7">
    <location>
        <position position="112"/>
    </location>
    <ligand>
        <name>Zn(2+)</name>
        <dbReference type="ChEBI" id="CHEBI:29105"/>
        <note>catalytic</note>
    </ligand>
</feature>
<keyword evidence="6 7" id="KW-0862">Zinc</keyword>
<keyword evidence="7" id="KW-0963">Cytoplasm</keyword>
<evidence type="ECO:0000256" key="3">
    <source>
        <dbReference type="ARBA" id="ARBA00022723"/>
    </source>
</evidence>
<dbReference type="NCBIfam" id="TIGR00043">
    <property type="entry name" value="rRNA maturation RNase YbeY"/>
    <property type="match status" value="1"/>
</dbReference>
<evidence type="ECO:0000313" key="9">
    <source>
        <dbReference type="Proteomes" id="UP001597511"/>
    </source>
</evidence>
<dbReference type="InterPro" id="IPR023091">
    <property type="entry name" value="MetalPrtase_cat_dom_sf_prd"/>
</dbReference>
<comment type="caution">
    <text evidence="8">The sequence shown here is derived from an EMBL/GenBank/DDBJ whole genome shotgun (WGS) entry which is preliminary data.</text>
</comment>
<dbReference type="InterPro" id="IPR002036">
    <property type="entry name" value="YbeY"/>
</dbReference>
<evidence type="ECO:0000256" key="4">
    <source>
        <dbReference type="ARBA" id="ARBA00022759"/>
    </source>
</evidence>
<evidence type="ECO:0000313" key="8">
    <source>
        <dbReference type="EMBL" id="MFD2918947.1"/>
    </source>
</evidence>
<keyword evidence="7" id="KW-0690">Ribosome biogenesis</keyword>
<comment type="similarity">
    <text evidence="1 7">Belongs to the endoribonuclease YbeY family.</text>
</comment>
<proteinExistence type="inferred from homology"/>